<proteinExistence type="predicted"/>
<feature type="transmembrane region" description="Helical" evidence="1">
    <location>
        <begin position="65"/>
        <end position="84"/>
    </location>
</feature>
<sequence>MIYFIQAVSAFLAGLVISKSWNDFRRGKEPLPIFIFWVVAWGLIVVLAFFPFLVDKITLSLGGQIIGMGRVFGIALVFVFYVVYRVYLKSNRVEKQLNELVRKIALKDVSDKK</sequence>
<protein>
    <recommendedName>
        <fullName evidence="4">DUF2304 domain-containing protein</fullName>
    </recommendedName>
</protein>
<evidence type="ECO:0000313" key="3">
    <source>
        <dbReference type="Proteomes" id="UP000229421"/>
    </source>
</evidence>
<dbReference type="EMBL" id="PFTZ01000064">
    <property type="protein sequence ID" value="PJB51366.1"/>
    <property type="molecule type" value="Genomic_DNA"/>
</dbReference>
<keyword evidence="1" id="KW-1133">Transmembrane helix</keyword>
<evidence type="ECO:0000256" key="1">
    <source>
        <dbReference type="SAM" id="Phobius"/>
    </source>
</evidence>
<accession>A0A2M8C5D6</accession>
<organism evidence="2 3">
    <name type="scientific">Candidatus Berkelbacteria bacterium CG_4_9_14_3_um_filter_39_23</name>
    <dbReference type="NCBI Taxonomy" id="1974508"/>
    <lineage>
        <taxon>Bacteria</taxon>
        <taxon>Candidatus Berkelbacteria</taxon>
    </lineage>
</organism>
<evidence type="ECO:0000313" key="2">
    <source>
        <dbReference type="EMBL" id="PJB51366.1"/>
    </source>
</evidence>
<feature type="transmembrane region" description="Helical" evidence="1">
    <location>
        <begin position="34"/>
        <end position="53"/>
    </location>
</feature>
<name>A0A2M8C5D6_9BACT</name>
<gene>
    <name evidence="2" type="ORF">CO101_02290</name>
</gene>
<keyword evidence="1" id="KW-0812">Transmembrane</keyword>
<dbReference type="Pfam" id="PF10066">
    <property type="entry name" value="DUF2304"/>
    <property type="match status" value="1"/>
</dbReference>
<comment type="caution">
    <text evidence="2">The sequence shown here is derived from an EMBL/GenBank/DDBJ whole genome shotgun (WGS) entry which is preliminary data.</text>
</comment>
<keyword evidence="1" id="KW-0472">Membrane</keyword>
<dbReference type="Proteomes" id="UP000229421">
    <property type="component" value="Unassembled WGS sequence"/>
</dbReference>
<reference evidence="3" key="1">
    <citation type="submission" date="2017-09" db="EMBL/GenBank/DDBJ databases">
        <title>Depth-based differentiation of microbial function through sediment-hosted aquifers and enrichment of novel symbionts in the deep terrestrial subsurface.</title>
        <authorList>
            <person name="Probst A.J."/>
            <person name="Ladd B."/>
            <person name="Jarett J.K."/>
            <person name="Geller-Mcgrath D.E."/>
            <person name="Sieber C.M.K."/>
            <person name="Emerson J.B."/>
            <person name="Anantharaman K."/>
            <person name="Thomas B.C."/>
            <person name="Malmstrom R."/>
            <person name="Stieglmeier M."/>
            <person name="Klingl A."/>
            <person name="Woyke T."/>
            <person name="Ryan C.M."/>
            <person name="Banfield J.F."/>
        </authorList>
    </citation>
    <scope>NUCLEOTIDE SEQUENCE [LARGE SCALE GENOMIC DNA]</scope>
</reference>
<dbReference type="InterPro" id="IPR019277">
    <property type="entry name" value="DUF2304"/>
</dbReference>
<evidence type="ECO:0008006" key="4">
    <source>
        <dbReference type="Google" id="ProtNLM"/>
    </source>
</evidence>
<dbReference type="AlphaFoldDB" id="A0A2M8C5D6"/>